<evidence type="ECO:0000313" key="1">
    <source>
        <dbReference type="EMBL" id="MBX10651.1"/>
    </source>
</evidence>
<sequence length="39" mass="4385">MESTSKLTAVVLILHILFLFLQPTLHLEPHLSCRSLVSP</sequence>
<name>A0A2P2KY48_RHIMU</name>
<protein>
    <submittedName>
        <fullName evidence="1">Uncharacterized protein</fullName>
    </submittedName>
</protein>
<accession>A0A2P2KY48</accession>
<proteinExistence type="predicted"/>
<dbReference type="EMBL" id="GGEC01030167">
    <property type="protein sequence ID" value="MBX10651.1"/>
    <property type="molecule type" value="Transcribed_RNA"/>
</dbReference>
<dbReference type="AlphaFoldDB" id="A0A2P2KY48"/>
<reference evidence="1" key="1">
    <citation type="submission" date="2018-02" db="EMBL/GenBank/DDBJ databases">
        <title>Rhizophora mucronata_Transcriptome.</title>
        <authorList>
            <person name="Meera S.P."/>
            <person name="Sreeshan A."/>
            <person name="Augustine A."/>
        </authorList>
    </citation>
    <scope>NUCLEOTIDE SEQUENCE</scope>
    <source>
        <tissue evidence="1">Leaf</tissue>
    </source>
</reference>
<organism evidence="1">
    <name type="scientific">Rhizophora mucronata</name>
    <name type="common">Asiatic mangrove</name>
    <dbReference type="NCBI Taxonomy" id="61149"/>
    <lineage>
        <taxon>Eukaryota</taxon>
        <taxon>Viridiplantae</taxon>
        <taxon>Streptophyta</taxon>
        <taxon>Embryophyta</taxon>
        <taxon>Tracheophyta</taxon>
        <taxon>Spermatophyta</taxon>
        <taxon>Magnoliopsida</taxon>
        <taxon>eudicotyledons</taxon>
        <taxon>Gunneridae</taxon>
        <taxon>Pentapetalae</taxon>
        <taxon>rosids</taxon>
        <taxon>fabids</taxon>
        <taxon>Malpighiales</taxon>
        <taxon>Rhizophoraceae</taxon>
        <taxon>Rhizophora</taxon>
    </lineage>
</organism>